<dbReference type="EMBL" id="VHLG01000008">
    <property type="protein sequence ID" value="TPW29694.1"/>
    <property type="molecule type" value="Genomic_DNA"/>
</dbReference>
<dbReference type="RefSeq" id="WP_141149417.1">
    <property type="nucleotide sequence ID" value="NZ_VHLG01000008.1"/>
</dbReference>
<evidence type="ECO:0000313" key="1">
    <source>
        <dbReference type="EMBL" id="TPW29694.1"/>
    </source>
</evidence>
<name>A0A506U9E5_9HYPH</name>
<keyword evidence="2" id="KW-1185">Reference proteome</keyword>
<evidence type="ECO:0000313" key="2">
    <source>
        <dbReference type="Proteomes" id="UP000318801"/>
    </source>
</evidence>
<sequence length="165" mass="18157">MQRLLGARACDGLRETTRRSVVQGGGPERFQYVTRVNQGQLSKYWTFDPDRRSQLFMPIDIAIEADMEAGAPIIVGEMARQLGYRLVRDEDLAGPSGELGHEDLLAFEEAAHHVIQTVLRSVADGHVDRGEGADILEKVALLLRYAGILQQKAESARRGAGTGEE</sequence>
<reference evidence="1 2" key="1">
    <citation type="submission" date="2019-06" db="EMBL/GenBank/DDBJ databases">
        <authorList>
            <person name="Li M."/>
        </authorList>
    </citation>
    <scope>NUCLEOTIDE SEQUENCE [LARGE SCALE GENOMIC DNA]</scope>
    <source>
        <strain evidence="1 2">BGMRC2036</strain>
    </source>
</reference>
<organism evidence="1 2">
    <name type="scientific">Martelella alba</name>
    <dbReference type="NCBI Taxonomy" id="2590451"/>
    <lineage>
        <taxon>Bacteria</taxon>
        <taxon>Pseudomonadati</taxon>
        <taxon>Pseudomonadota</taxon>
        <taxon>Alphaproteobacteria</taxon>
        <taxon>Hyphomicrobiales</taxon>
        <taxon>Aurantimonadaceae</taxon>
        <taxon>Martelella</taxon>
    </lineage>
</organism>
<dbReference type="AlphaFoldDB" id="A0A506U9E5"/>
<dbReference type="Proteomes" id="UP000318801">
    <property type="component" value="Unassembled WGS sequence"/>
</dbReference>
<gene>
    <name evidence="1" type="ORF">FJU08_12825</name>
</gene>
<protein>
    <submittedName>
        <fullName evidence="1">Uncharacterized protein</fullName>
    </submittedName>
</protein>
<dbReference type="OrthoDB" id="8369924at2"/>
<accession>A0A506U9E5</accession>
<comment type="caution">
    <text evidence="1">The sequence shown here is derived from an EMBL/GenBank/DDBJ whole genome shotgun (WGS) entry which is preliminary data.</text>
</comment>
<proteinExistence type="predicted"/>